<dbReference type="Gene3D" id="1.10.405.20">
    <property type="match status" value="1"/>
</dbReference>
<organism evidence="2 3">
    <name type="scientific">Mycena pura</name>
    <dbReference type="NCBI Taxonomy" id="153505"/>
    <lineage>
        <taxon>Eukaryota</taxon>
        <taxon>Fungi</taxon>
        <taxon>Dikarya</taxon>
        <taxon>Basidiomycota</taxon>
        <taxon>Agaricomycotina</taxon>
        <taxon>Agaricomycetes</taxon>
        <taxon>Agaricomycetidae</taxon>
        <taxon>Agaricales</taxon>
        <taxon>Marasmiineae</taxon>
        <taxon>Mycenaceae</taxon>
        <taxon>Mycena</taxon>
    </lineage>
</organism>
<dbReference type="SUPFAM" id="SSF51905">
    <property type="entry name" value="FAD/NAD(P)-binding domain"/>
    <property type="match status" value="1"/>
</dbReference>
<dbReference type="GO" id="GO:0016491">
    <property type="term" value="F:oxidoreductase activity"/>
    <property type="evidence" value="ECO:0007669"/>
    <property type="project" value="TreeGrafter"/>
</dbReference>
<reference evidence="2" key="1">
    <citation type="submission" date="2023-03" db="EMBL/GenBank/DDBJ databases">
        <title>Massive genome expansion in bonnet fungi (Mycena s.s.) driven by repeated elements and novel gene families across ecological guilds.</title>
        <authorList>
            <consortium name="Lawrence Berkeley National Laboratory"/>
            <person name="Harder C.B."/>
            <person name="Miyauchi S."/>
            <person name="Viragh M."/>
            <person name="Kuo A."/>
            <person name="Thoen E."/>
            <person name="Andreopoulos B."/>
            <person name="Lu D."/>
            <person name="Skrede I."/>
            <person name="Drula E."/>
            <person name="Henrissat B."/>
            <person name="Morin E."/>
            <person name="Kohler A."/>
            <person name="Barry K."/>
            <person name="LaButti K."/>
            <person name="Morin E."/>
            <person name="Salamov A."/>
            <person name="Lipzen A."/>
            <person name="Mereny Z."/>
            <person name="Hegedus B."/>
            <person name="Baldrian P."/>
            <person name="Stursova M."/>
            <person name="Weitz H."/>
            <person name="Taylor A."/>
            <person name="Grigoriev I.V."/>
            <person name="Nagy L.G."/>
            <person name="Martin F."/>
            <person name="Kauserud H."/>
        </authorList>
    </citation>
    <scope>NUCLEOTIDE SEQUENCE</scope>
    <source>
        <strain evidence="2">9144</strain>
    </source>
</reference>
<comment type="caution">
    <text evidence="2">The sequence shown here is derived from an EMBL/GenBank/DDBJ whole genome shotgun (WGS) entry which is preliminary data.</text>
</comment>
<gene>
    <name evidence="2" type="ORF">GGX14DRAFT_501805</name>
</gene>
<dbReference type="PANTHER" id="PTHR42923">
    <property type="entry name" value="PROTOPORPHYRINOGEN OXIDASE"/>
    <property type="match status" value="1"/>
</dbReference>
<evidence type="ECO:0000313" key="3">
    <source>
        <dbReference type="Proteomes" id="UP001219525"/>
    </source>
</evidence>
<dbReference type="Pfam" id="PF13450">
    <property type="entry name" value="NAD_binding_8"/>
    <property type="match status" value="1"/>
</dbReference>
<dbReference type="InterPro" id="IPR050464">
    <property type="entry name" value="Zeta_carotene_desat/Oxidored"/>
</dbReference>
<dbReference type="Proteomes" id="UP001219525">
    <property type="component" value="Unassembled WGS sequence"/>
</dbReference>
<evidence type="ECO:0000313" key="2">
    <source>
        <dbReference type="EMBL" id="KAJ7202525.1"/>
    </source>
</evidence>
<protein>
    <submittedName>
        <fullName evidence="2">Uncharacterized protein</fullName>
    </submittedName>
</protein>
<sequence length="480" mass="50783">MIWKSLLSLGFLCHAYASLAASPLPTATTDVVIVGGGSAGTYTAIRLQQLGKSVFVIEKEDVLGGHTNTFHVPGTSTTFDYGVISFANISVVNEYFADMGVALGPFDVGVGGTTEYAKLNGGDATATTTVPPSVSWSNATNVGLALEGYLAQSAKYAPFLTTGYDLPDPVPEELLMPWGAFARKHGIEAFDYTLFSLIQGSGNMLAQPALYVLKYFSLFDVQILAGIQPGFLTTAAHNNHALYDAALARLQAGANNSAVALSSNVTRIVRSASSVSVSVSTPGGAKTVHAKQLVIAIPPTLPNLVSLGLDLTANERALSAQFNNSYYWDMVIAGTGIPDNLFIDAVDFAAPDAIPAQPGLYGIGSAGVDGLALAYFGSPHRMSDAQVKAETVAALRRLAHANGWDNGTFAPEFVGFHNHAPFLLTVDVGAVRNGFYRRLNALQGVKNTWWTGAAWQTQDSSLIWNFTEAVVLPKVVESLR</sequence>
<name>A0AAD6V886_9AGAR</name>
<dbReference type="EMBL" id="JARJCW010000054">
    <property type="protein sequence ID" value="KAJ7202525.1"/>
    <property type="molecule type" value="Genomic_DNA"/>
</dbReference>
<dbReference type="PANTHER" id="PTHR42923:SF26">
    <property type="entry name" value="FMN REDUCTASE LOT6, PUTATIVE (AFU_ORTHOLOGUE AFUA_7G06600)-RELATED"/>
    <property type="match status" value="1"/>
</dbReference>
<dbReference type="AlphaFoldDB" id="A0AAD6V886"/>
<dbReference type="InterPro" id="IPR036188">
    <property type="entry name" value="FAD/NAD-bd_sf"/>
</dbReference>
<keyword evidence="1" id="KW-0732">Signal</keyword>
<dbReference type="Gene3D" id="3.50.50.60">
    <property type="entry name" value="FAD/NAD(P)-binding domain"/>
    <property type="match status" value="1"/>
</dbReference>
<feature type="signal peptide" evidence="1">
    <location>
        <begin position="1"/>
        <end position="20"/>
    </location>
</feature>
<proteinExistence type="predicted"/>
<dbReference type="Gene3D" id="3.30.70.1990">
    <property type="match status" value="1"/>
</dbReference>
<feature type="chain" id="PRO_5042100129" evidence="1">
    <location>
        <begin position="21"/>
        <end position="480"/>
    </location>
</feature>
<keyword evidence="3" id="KW-1185">Reference proteome</keyword>
<accession>A0AAD6V886</accession>
<evidence type="ECO:0000256" key="1">
    <source>
        <dbReference type="SAM" id="SignalP"/>
    </source>
</evidence>